<dbReference type="EMBL" id="SMAR01000006">
    <property type="protein sequence ID" value="TCT41840.1"/>
    <property type="molecule type" value="Genomic_DNA"/>
</dbReference>
<evidence type="ECO:0000313" key="3">
    <source>
        <dbReference type="Proteomes" id="UP000295097"/>
    </source>
</evidence>
<gene>
    <name evidence="2" type="ORF">EDC90_100698</name>
</gene>
<feature type="region of interest" description="Disordered" evidence="1">
    <location>
        <begin position="113"/>
        <end position="147"/>
    </location>
</feature>
<evidence type="ECO:0000256" key="1">
    <source>
        <dbReference type="SAM" id="MobiDB-lite"/>
    </source>
</evidence>
<name>A0A4R3NUW9_9HYPH</name>
<comment type="caution">
    <text evidence="2">The sequence shown here is derived from an EMBL/GenBank/DDBJ whole genome shotgun (WGS) entry which is preliminary data.</text>
</comment>
<dbReference type="AlphaFoldDB" id="A0A4R3NUW9"/>
<dbReference type="Proteomes" id="UP000295097">
    <property type="component" value="Unassembled WGS sequence"/>
</dbReference>
<accession>A0A4R3NUW9</accession>
<reference evidence="2 3" key="1">
    <citation type="submission" date="2019-03" db="EMBL/GenBank/DDBJ databases">
        <title>Freshwater and sediment microbial communities from various areas in North America, analyzing microbe dynamics in response to fracking.</title>
        <authorList>
            <person name="Lamendella R."/>
        </authorList>
    </citation>
    <scope>NUCLEOTIDE SEQUENCE [LARGE SCALE GENOMIC DNA]</scope>
    <source>
        <strain evidence="2 3">175.2</strain>
    </source>
</reference>
<protein>
    <submittedName>
        <fullName evidence="2">Uncharacterized protein</fullName>
    </submittedName>
</protein>
<sequence>MAGFYSARGRSIPPLPWPTFAPPFSVRPDEPETQPPVAWFIWQDGVLSAPEDKSVMVIGVDAAQAQTPCPWPAPAPAIVTLAEGGWRLPVISSEALVVARPSDMSVEDILASLGSFPEPGDADSEDEGEEGEEPLTDASDTTEAPPAAYPIRRMMELLVRLCETQARLDPRDWQRWCRELQQNLCAIASREKTMLEFFRNARANPLPALADPRMRPEGVSPDLLRDALLAVSVAWELSAYPSLWEREAA</sequence>
<keyword evidence="3" id="KW-1185">Reference proteome</keyword>
<feature type="compositionally biased region" description="Acidic residues" evidence="1">
    <location>
        <begin position="120"/>
        <end position="135"/>
    </location>
</feature>
<evidence type="ECO:0000313" key="2">
    <source>
        <dbReference type="EMBL" id="TCT41840.1"/>
    </source>
</evidence>
<proteinExistence type="predicted"/>
<organism evidence="2 3">
    <name type="scientific">Martelella mediterranea</name>
    <dbReference type="NCBI Taxonomy" id="293089"/>
    <lineage>
        <taxon>Bacteria</taxon>
        <taxon>Pseudomonadati</taxon>
        <taxon>Pseudomonadota</taxon>
        <taxon>Alphaproteobacteria</taxon>
        <taxon>Hyphomicrobiales</taxon>
        <taxon>Aurantimonadaceae</taxon>
        <taxon>Martelella</taxon>
    </lineage>
</organism>
<dbReference type="RefSeq" id="WP_245510958.1">
    <property type="nucleotide sequence ID" value="NZ_SMAR01000006.1"/>
</dbReference>